<feature type="transmembrane region" description="Helical" evidence="1">
    <location>
        <begin position="7"/>
        <end position="28"/>
    </location>
</feature>
<evidence type="ECO:0000313" key="3">
    <source>
        <dbReference type="Proteomes" id="UP000606600"/>
    </source>
</evidence>
<dbReference type="EMBL" id="JACWMY010000003">
    <property type="protein sequence ID" value="MBD1363307.1"/>
    <property type="molecule type" value="Genomic_DNA"/>
</dbReference>
<feature type="transmembrane region" description="Helical" evidence="1">
    <location>
        <begin position="114"/>
        <end position="136"/>
    </location>
</feature>
<name>A0ABR7WPA0_9SPHI</name>
<protein>
    <submittedName>
        <fullName evidence="2">DUF2306 domain-containing protein</fullName>
    </submittedName>
</protein>
<keyword evidence="3" id="KW-1185">Reference proteome</keyword>
<feature type="transmembrane region" description="Helical" evidence="1">
    <location>
        <begin position="152"/>
        <end position="169"/>
    </location>
</feature>
<reference evidence="2 3" key="1">
    <citation type="submission" date="2020-09" db="EMBL/GenBank/DDBJ databases">
        <title>Novel species of Mucilaginibacter isolated from a glacier on the Tibetan Plateau.</title>
        <authorList>
            <person name="Liu Q."/>
            <person name="Xin Y.-H."/>
        </authorList>
    </citation>
    <scope>NUCLEOTIDE SEQUENCE [LARGE SCALE GENOMIC DNA]</scope>
    <source>
        <strain evidence="2 3">ZT4R22</strain>
    </source>
</reference>
<evidence type="ECO:0000256" key="1">
    <source>
        <dbReference type="SAM" id="Phobius"/>
    </source>
</evidence>
<comment type="caution">
    <text evidence="2">The sequence shown here is derived from an EMBL/GenBank/DDBJ whole genome shotgun (WGS) entry which is preliminary data.</text>
</comment>
<dbReference type="RefSeq" id="WP_191187989.1">
    <property type="nucleotide sequence ID" value="NZ_JACWMY010000003.1"/>
</dbReference>
<sequence length="214" mass="24761">MRIVIRVLWYFAFFWVMVLSAGTIIQYLDFKHDTFFLHIKQHAVDTGWYLPAFYCHIFASSVILIIGFFQFSKKVYNNRPLHKTLGKIYVFGILFIAAPGAYVMTLFVNRGPGVFASFLIQNTLWVVCTLAAWLLVMKGRIGDHKKMMRRSYALAFGAVTLRFYIWLFTTFGHGVGFEHNYLIIAFASWVPNLVLAEVINRNEEKTQRPLPTGE</sequence>
<dbReference type="InterPro" id="IPR018750">
    <property type="entry name" value="DUF2306_membrane"/>
</dbReference>
<dbReference type="Proteomes" id="UP000606600">
    <property type="component" value="Unassembled WGS sequence"/>
</dbReference>
<proteinExistence type="predicted"/>
<evidence type="ECO:0000313" key="2">
    <source>
        <dbReference type="EMBL" id="MBD1363307.1"/>
    </source>
</evidence>
<organism evidence="2 3">
    <name type="scientific">Mucilaginibacter pankratovii</name>
    <dbReference type="NCBI Taxonomy" id="2772110"/>
    <lineage>
        <taxon>Bacteria</taxon>
        <taxon>Pseudomonadati</taxon>
        <taxon>Bacteroidota</taxon>
        <taxon>Sphingobacteriia</taxon>
        <taxon>Sphingobacteriales</taxon>
        <taxon>Sphingobacteriaceae</taxon>
        <taxon>Mucilaginibacter</taxon>
    </lineage>
</organism>
<keyword evidence="1" id="KW-1133">Transmembrane helix</keyword>
<dbReference type="Pfam" id="PF10067">
    <property type="entry name" value="DUF2306"/>
    <property type="match status" value="1"/>
</dbReference>
<feature type="transmembrane region" description="Helical" evidence="1">
    <location>
        <begin position="89"/>
        <end position="108"/>
    </location>
</feature>
<keyword evidence="1" id="KW-0472">Membrane</keyword>
<keyword evidence="1" id="KW-0812">Transmembrane</keyword>
<gene>
    <name evidence="2" type="ORF">IDJ77_05735</name>
</gene>
<accession>A0ABR7WPA0</accession>
<feature type="transmembrane region" description="Helical" evidence="1">
    <location>
        <begin position="48"/>
        <end position="69"/>
    </location>
</feature>
<feature type="transmembrane region" description="Helical" evidence="1">
    <location>
        <begin position="181"/>
        <end position="199"/>
    </location>
</feature>